<organism evidence="1 2">
    <name type="scientific">Anabarilius grahami</name>
    <name type="common">Kanglang fish</name>
    <name type="synonym">Barilius grahami</name>
    <dbReference type="NCBI Taxonomy" id="495550"/>
    <lineage>
        <taxon>Eukaryota</taxon>
        <taxon>Metazoa</taxon>
        <taxon>Chordata</taxon>
        <taxon>Craniata</taxon>
        <taxon>Vertebrata</taxon>
        <taxon>Euteleostomi</taxon>
        <taxon>Actinopterygii</taxon>
        <taxon>Neopterygii</taxon>
        <taxon>Teleostei</taxon>
        <taxon>Ostariophysi</taxon>
        <taxon>Cypriniformes</taxon>
        <taxon>Xenocyprididae</taxon>
        <taxon>Xenocypridinae</taxon>
        <taxon>Xenocypridinae incertae sedis</taxon>
        <taxon>Anabarilius</taxon>
    </lineage>
</organism>
<comment type="caution">
    <text evidence="1">The sequence shown here is derived from an EMBL/GenBank/DDBJ whole genome shotgun (WGS) entry which is preliminary data.</text>
</comment>
<dbReference type="AlphaFoldDB" id="A0A3N0XDN7"/>
<reference evidence="1 2" key="1">
    <citation type="submission" date="2018-10" db="EMBL/GenBank/DDBJ databases">
        <title>Genome assembly for a Yunnan-Guizhou Plateau 3E fish, Anabarilius grahami (Regan), and its evolutionary and genetic applications.</title>
        <authorList>
            <person name="Jiang W."/>
        </authorList>
    </citation>
    <scope>NUCLEOTIDE SEQUENCE [LARGE SCALE GENOMIC DNA]</scope>
    <source>
        <strain evidence="1">AG-KIZ</strain>
        <tissue evidence="1">Muscle</tissue>
    </source>
</reference>
<dbReference type="EMBL" id="RJVU01079805">
    <property type="protein sequence ID" value="ROI15502.1"/>
    <property type="molecule type" value="Genomic_DNA"/>
</dbReference>
<dbReference type="OrthoDB" id="8916031at2759"/>
<name>A0A3N0XDN7_ANAGA</name>
<accession>A0A3N0XDN7</accession>
<proteinExistence type="predicted"/>
<keyword evidence="2" id="KW-1185">Reference proteome</keyword>
<dbReference type="Proteomes" id="UP000281406">
    <property type="component" value="Unassembled WGS sequence"/>
</dbReference>
<gene>
    <name evidence="1" type="ORF">DPX16_13054</name>
</gene>
<sequence length="172" mass="20085">MISCSDSSHQKGLERGIDLATRKWAEQMQEELVQLIDAESGIQKLKEIFLQLQRHYVVKQNNAQQLVAKAAREIENLLANRSKALEYGYKNPVVRIQYAHTLLMTKFASLALYADPRVCVKSKLYFGLYNYNDNGTEKRYRWDHFQKDFIQLMNDEHRQPIRIHPAVTNSSI</sequence>
<evidence type="ECO:0000313" key="1">
    <source>
        <dbReference type="EMBL" id="ROI15502.1"/>
    </source>
</evidence>
<evidence type="ECO:0000313" key="2">
    <source>
        <dbReference type="Proteomes" id="UP000281406"/>
    </source>
</evidence>
<protein>
    <submittedName>
        <fullName evidence="1">Voltage-dependent calcium channel subunit alpha-2/delta-1</fullName>
    </submittedName>
</protein>